<dbReference type="KEGG" id="gah:GAH_01559"/>
<proteinExistence type="predicted"/>
<organism evidence="1 2">
    <name type="scientific">Geoglobus ahangari</name>
    <dbReference type="NCBI Taxonomy" id="113653"/>
    <lineage>
        <taxon>Archaea</taxon>
        <taxon>Methanobacteriati</taxon>
        <taxon>Methanobacteriota</taxon>
        <taxon>Archaeoglobi</taxon>
        <taxon>Archaeoglobales</taxon>
        <taxon>Archaeoglobaceae</taxon>
        <taxon>Geoglobus</taxon>
    </lineage>
</organism>
<gene>
    <name evidence="1" type="ORF">GAH_01559</name>
</gene>
<evidence type="ECO:0000313" key="1">
    <source>
        <dbReference type="EMBL" id="AKG91153.1"/>
    </source>
</evidence>
<evidence type="ECO:0000313" key="2">
    <source>
        <dbReference type="Proteomes" id="UP000034723"/>
    </source>
</evidence>
<reference evidence="1 2" key="1">
    <citation type="submission" date="2015-04" db="EMBL/GenBank/DDBJ databases">
        <title>The complete genome sequence of the hyperthermophilic, obligate iron-reducing archaeon Geoglobus ahangari strain 234T.</title>
        <authorList>
            <person name="Manzella M.P."/>
            <person name="Holmes D.E."/>
            <person name="Rocheleau J.M."/>
            <person name="Chung A."/>
            <person name="Reguera G."/>
            <person name="Kashefi K."/>
        </authorList>
    </citation>
    <scope>NUCLEOTIDE SEQUENCE [LARGE SCALE GENOMIC DNA]</scope>
    <source>
        <strain evidence="1 2">234</strain>
    </source>
</reference>
<dbReference type="STRING" id="113653.GAH_01559"/>
<accession>A0A0F7IE10</accession>
<keyword evidence="2" id="KW-1185">Reference proteome</keyword>
<dbReference type="InParanoid" id="A0A0F7IE10"/>
<sequence>MDTVERWYRRYLEIGDVSSYFLFKDDLEVVDHYATLLLRQGKISDEEYFRFVTFCDEKLEMLKSELKLSDEDVREVFG</sequence>
<protein>
    <submittedName>
        <fullName evidence="1">Uncharacterized protein</fullName>
    </submittedName>
</protein>
<dbReference type="EMBL" id="CP011267">
    <property type="protein sequence ID" value="AKG91153.1"/>
    <property type="molecule type" value="Genomic_DNA"/>
</dbReference>
<dbReference type="HOGENOM" id="CLU_2613449_0_0_2"/>
<dbReference type="Proteomes" id="UP000034723">
    <property type="component" value="Chromosome"/>
</dbReference>
<name>A0A0F7IE10_9EURY</name>
<dbReference type="AlphaFoldDB" id="A0A0F7IE10"/>